<dbReference type="AlphaFoldDB" id="A0A1A6BI09"/>
<organism evidence="2 3">
    <name type="scientific">Mycobacterium gordonae</name>
    <dbReference type="NCBI Taxonomy" id="1778"/>
    <lineage>
        <taxon>Bacteria</taxon>
        <taxon>Bacillati</taxon>
        <taxon>Actinomycetota</taxon>
        <taxon>Actinomycetes</taxon>
        <taxon>Mycobacteriales</taxon>
        <taxon>Mycobacteriaceae</taxon>
        <taxon>Mycobacterium</taxon>
    </lineage>
</organism>
<reference evidence="2 3" key="1">
    <citation type="submission" date="2016-06" db="EMBL/GenBank/DDBJ databases">
        <authorList>
            <person name="Kjaerup R.B."/>
            <person name="Dalgaard T.S."/>
            <person name="Juul-Madsen H.R."/>
        </authorList>
    </citation>
    <scope>NUCLEOTIDE SEQUENCE [LARGE SCALE GENOMIC DNA]</scope>
    <source>
        <strain evidence="2 3">1245752.6</strain>
    </source>
</reference>
<evidence type="ECO:0000313" key="3">
    <source>
        <dbReference type="Proteomes" id="UP000093757"/>
    </source>
</evidence>
<gene>
    <name evidence="2" type="ORF">A9W98_17905</name>
</gene>
<accession>A0A1A6BI09</accession>
<protein>
    <submittedName>
        <fullName evidence="2">Uncharacterized protein</fullName>
    </submittedName>
</protein>
<sequence length="118" mass="12958">MADNNDQTTEFAALLLTHAKGRAHDEATKKLREAVEAVQQTGKAASVTVKLDIKPVEKIPNAFRIQDSITAKIPEDPRTSMWFGDDNGGLHRNDPNQRSLYDDDEPADNKSAAAGRDN</sequence>
<dbReference type="RefSeq" id="WP_065133868.1">
    <property type="nucleotide sequence ID" value="NZ_MAEM01000243.1"/>
</dbReference>
<evidence type="ECO:0000256" key="1">
    <source>
        <dbReference type="SAM" id="MobiDB-lite"/>
    </source>
</evidence>
<dbReference type="Proteomes" id="UP000093757">
    <property type="component" value="Unassembled WGS sequence"/>
</dbReference>
<dbReference type="EMBL" id="MAEM01000243">
    <property type="protein sequence ID" value="OBS01859.1"/>
    <property type="molecule type" value="Genomic_DNA"/>
</dbReference>
<evidence type="ECO:0000313" key="2">
    <source>
        <dbReference type="EMBL" id="OBS01859.1"/>
    </source>
</evidence>
<feature type="region of interest" description="Disordered" evidence="1">
    <location>
        <begin position="74"/>
        <end position="118"/>
    </location>
</feature>
<proteinExistence type="predicted"/>
<dbReference type="OrthoDB" id="4733516at2"/>
<comment type="caution">
    <text evidence="2">The sequence shown here is derived from an EMBL/GenBank/DDBJ whole genome shotgun (WGS) entry which is preliminary data.</text>
</comment>
<name>A0A1A6BI09_MYCGO</name>